<accession>A0A545SZB8</accession>
<feature type="domain" description="Carbohydrate kinase PfkB" evidence="5">
    <location>
        <begin position="1"/>
        <end position="289"/>
    </location>
</feature>
<dbReference type="InterPro" id="IPR029056">
    <property type="entry name" value="Ribokinase-like"/>
</dbReference>
<dbReference type="GO" id="GO:0016301">
    <property type="term" value="F:kinase activity"/>
    <property type="evidence" value="ECO:0007669"/>
    <property type="project" value="UniProtKB-KW"/>
</dbReference>
<dbReference type="Pfam" id="PF00294">
    <property type="entry name" value="PfkB"/>
    <property type="match status" value="1"/>
</dbReference>
<dbReference type="AlphaFoldDB" id="A0A545SZB8"/>
<reference evidence="6 7" key="1">
    <citation type="submission" date="2019-06" db="EMBL/GenBank/DDBJ databases">
        <title>Whole genome sequence for Rhodospirillaceae sp. R148.</title>
        <authorList>
            <person name="Wang G."/>
        </authorList>
    </citation>
    <scope>NUCLEOTIDE SEQUENCE [LARGE SCALE GENOMIC DNA]</scope>
    <source>
        <strain evidence="6 7">R148</strain>
    </source>
</reference>
<evidence type="ECO:0000256" key="1">
    <source>
        <dbReference type="ARBA" id="ARBA00010688"/>
    </source>
</evidence>
<dbReference type="PROSITE" id="PS00584">
    <property type="entry name" value="PFKB_KINASES_2"/>
    <property type="match status" value="1"/>
</dbReference>
<dbReference type="EMBL" id="VHSH01000017">
    <property type="protein sequence ID" value="TQV70290.1"/>
    <property type="molecule type" value="Genomic_DNA"/>
</dbReference>
<proteinExistence type="inferred from homology"/>
<dbReference type="PRINTS" id="PR00990">
    <property type="entry name" value="RIBOKINASE"/>
</dbReference>
<dbReference type="Proteomes" id="UP000315252">
    <property type="component" value="Unassembled WGS sequence"/>
</dbReference>
<keyword evidence="7" id="KW-1185">Reference proteome</keyword>
<evidence type="ECO:0000256" key="3">
    <source>
        <dbReference type="ARBA" id="ARBA00022777"/>
    </source>
</evidence>
<gene>
    <name evidence="6" type="ORF">FKG95_27865</name>
</gene>
<dbReference type="GO" id="GO:0005829">
    <property type="term" value="C:cytosol"/>
    <property type="evidence" value="ECO:0007669"/>
    <property type="project" value="TreeGrafter"/>
</dbReference>
<dbReference type="GO" id="GO:0006796">
    <property type="term" value="P:phosphate-containing compound metabolic process"/>
    <property type="evidence" value="ECO:0007669"/>
    <property type="project" value="UniProtKB-ARBA"/>
</dbReference>
<name>A0A545SZB8_9PROT</name>
<dbReference type="InterPro" id="IPR002173">
    <property type="entry name" value="Carboh/pur_kinase_PfkB_CS"/>
</dbReference>
<comment type="similarity">
    <text evidence="1 4">Belongs to the carbohydrate kinase PfkB family.</text>
</comment>
<evidence type="ECO:0000259" key="5">
    <source>
        <dbReference type="Pfam" id="PF00294"/>
    </source>
</evidence>
<dbReference type="PANTHER" id="PTHR10584:SF157">
    <property type="entry name" value="SULFOFRUCTOSE KINASE"/>
    <property type="match status" value="1"/>
</dbReference>
<sequence length="300" mass="30879">MTKVICLGLAVWDQIFTLEHLPSGGGKNFAKSFTEVGGGPAATAAAAAARLGAETALWSRVGEDDVGRRILADLQSYGVDTANVRRFPNRNSGLAVVLIDAAGERMIVTPGDPGLDGDPAWLPLEQVAAADVVLADLRWPQGAKSLLAAARQSGTTSVLDADLTSEPEAIAPLVEAASHVVFSAPALRAFTGQEDARAGLAAARSKTQGIVAVTAGAEGCFWIDGEGNSGHQPAFPVTVVDTLGAGDVFHGAFALALGERQPLAEAMRFATAAAALKCTRPGGRAGTPSRAELEKFLQEN</sequence>
<dbReference type="Gene3D" id="3.40.1190.20">
    <property type="match status" value="1"/>
</dbReference>
<protein>
    <submittedName>
        <fullName evidence="6">Ribokinase</fullName>
    </submittedName>
</protein>
<evidence type="ECO:0000256" key="4">
    <source>
        <dbReference type="RuleBase" id="RU003704"/>
    </source>
</evidence>
<dbReference type="PANTHER" id="PTHR10584">
    <property type="entry name" value="SUGAR KINASE"/>
    <property type="match status" value="1"/>
</dbReference>
<evidence type="ECO:0000313" key="7">
    <source>
        <dbReference type="Proteomes" id="UP000315252"/>
    </source>
</evidence>
<dbReference type="OrthoDB" id="9792663at2"/>
<dbReference type="InterPro" id="IPR002139">
    <property type="entry name" value="Ribo/fructo_kinase"/>
</dbReference>
<dbReference type="SUPFAM" id="SSF53613">
    <property type="entry name" value="Ribokinase-like"/>
    <property type="match status" value="1"/>
</dbReference>
<evidence type="ECO:0000256" key="2">
    <source>
        <dbReference type="ARBA" id="ARBA00022679"/>
    </source>
</evidence>
<comment type="caution">
    <text evidence="6">The sequence shown here is derived from an EMBL/GenBank/DDBJ whole genome shotgun (WGS) entry which is preliminary data.</text>
</comment>
<keyword evidence="3 4" id="KW-0418">Kinase</keyword>
<evidence type="ECO:0000313" key="6">
    <source>
        <dbReference type="EMBL" id="TQV70290.1"/>
    </source>
</evidence>
<dbReference type="InterPro" id="IPR011611">
    <property type="entry name" value="PfkB_dom"/>
</dbReference>
<keyword evidence="2 4" id="KW-0808">Transferase</keyword>
<dbReference type="RefSeq" id="WP_142899748.1">
    <property type="nucleotide sequence ID" value="NZ_ML660068.1"/>
</dbReference>
<organism evidence="6 7">
    <name type="scientific">Denitrobaculum tricleocarpae</name>
    <dbReference type="NCBI Taxonomy" id="2591009"/>
    <lineage>
        <taxon>Bacteria</taxon>
        <taxon>Pseudomonadati</taxon>
        <taxon>Pseudomonadota</taxon>
        <taxon>Alphaproteobacteria</taxon>
        <taxon>Rhodospirillales</taxon>
        <taxon>Rhodospirillaceae</taxon>
        <taxon>Denitrobaculum</taxon>
    </lineage>
</organism>